<evidence type="ECO:0000313" key="5">
    <source>
        <dbReference type="EMBL" id="MXO98817.1"/>
    </source>
</evidence>
<organism evidence="5 6">
    <name type="scientific">Croceibacterium xixiisoli</name>
    <dbReference type="NCBI Taxonomy" id="1476466"/>
    <lineage>
        <taxon>Bacteria</taxon>
        <taxon>Pseudomonadati</taxon>
        <taxon>Pseudomonadota</taxon>
        <taxon>Alphaproteobacteria</taxon>
        <taxon>Sphingomonadales</taxon>
        <taxon>Erythrobacteraceae</taxon>
        <taxon>Croceibacterium</taxon>
    </lineage>
</organism>
<comment type="cofactor">
    <cofactor evidence="1">
        <name>Fe(2+)</name>
        <dbReference type="ChEBI" id="CHEBI:29033"/>
    </cofactor>
</comment>
<evidence type="ECO:0000256" key="1">
    <source>
        <dbReference type="ARBA" id="ARBA00001954"/>
    </source>
</evidence>
<name>A0A6I4TVK4_9SPHN</name>
<evidence type="ECO:0000259" key="4">
    <source>
        <dbReference type="Pfam" id="PF02668"/>
    </source>
</evidence>
<evidence type="ECO:0000256" key="3">
    <source>
        <dbReference type="ARBA" id="ARBA00023194"/>
    </source>
</evidence>
<protein>
    <recommendedName>
        <fullName evidence="4">TauD/TfdA-like domain-containing protein</fullName>
    </recommendedName>
</protein>
<keyword evidence="6" id="KW-1185">Reference proteome</keyword>
<evidence type="ECO:0000256" key="2">
    <source>
        <dbReference type="ARBA" id="ARBA00023002"/>
    </source>
</evidence>
<gene>
    <name evidence="5" type="ORF">GRI97_07445</name>
</gene>
<dbReference type="RefSeq" id="WP_161390416.1">
    <property type="nucleotide sequence ID" value="NZ_JBHSCP010000001.1"/>
</dbReference>
<dbReference type="GO" id="GO:0017000">
    <property type="term" value="P:antibiotic biosynthetic process"/>
    <property type="evidence" value="ECO:0007669"/>
    <property type="project" value="UniProtKB-KW"/>
</dbReference>
<dbReference type="EMBL" id="WTYJ01000001">
    <property type="protein sequence ID" value="MXO98817.1"/>
    <property type="molecule type" value="Genomic_DNA"/>
</dbReference>
<dbReference type="PANTHER" id="PTHR10696">
    <property type="entry name" value="GAMMA-BUTYROBETAINE HYDROXYLASE-RELATED"/>
    <property type="match status" value="1"/>
</dbReference>
<dbReference type="PANTHER" id="PTHR10696:SF56">
    <property type="entry name" value="TAUD_TFDA-LIKE DOMAIN-CONTAINING PROTEIN"/>
    <property type="match status" value="1"/>
</dbReference>
<dbReference type="InterPro" id="IPR003819">
    <property type="entry name" value="TauD/TfdA-like"/>
</dbReference>
<dbReference type="InterPro" id="IPR050411">
    <property type="entry name" value="AlphaKG_dependent_hydroxylases"/>
</dbReference>
<reference evidence="5 6" key="1">
    <citation type="submission" date="2019-12" db="EMBL/GenBank/DDBJ databases">
        <title>Genomic-based taxomic classification of the family Erythrobacteraceae.</title>
        <authorList>
            <person name="Xu L."/>
        </authorList>
    </citation>
    <scope>NUCLEOTIDE SEQUENCE [LARGE SCALE GENOMIC DNA]</scope>
    <source>
        <strain evidence="5 6">S36</strain>
    </source>
</reference>
<dbReference type="InterPro" id="IPR042098">
    <property type="entry name" value="TauD-like_sf"/>
</dbReference>
<dbReference type="Proteomes" id="UP000469430">
    <property type="component" value="Unassembled WGS sequence"/>
</dbReference>
<dbReference type="GO" id="GO:0016706">
    <property type="term" value="F:2-oxoglutarate-dependent dioxygenase activity"/>
    <property type="evidence" value="ECO:0007669"/>
    <property type="project" value="UniProtKB-ARBA"/>
</dbReference>
<dbReference type="AlphaFoldDB" id="A0A6I4TVK4"/>
<dbReference type="Pfam" id="PF02668">
    <property type="entry name" value="TauD"/>
    <property type="match status" value="1"/>
</dbReference>
<dbReference type="Gene3D" id="3.60.130.10">
    <property type="entry name" value="Clavaminate synthase-like"/>
    <property type="match status" value="1"/>
</dbReference>
<dbReference type="SUPFAM" id="SSF51197">
    <property type="entry name" value="Clavaminate synthase-like"/>
    <property type="match status" value="1"/>
</dbReference>
<accession>A0A6I4TVK4</accession>
<dbReference type="OrthoDB" id="7209371at2"/>
<evidence type="ECO:0000313" key="6">
    <source>
        <dbReference type="Proteomes" id="UP000469430"/>
    </source>
</evidence>
<keyword evidence="3" id="KW-0045">Antibiotic biosynthesis</keyword>
<feature type="domain" description="TauD/TfdA-like" evidence="4">
    <location>
        <begin position="61"/>
        <end position="304"/>
    </location>
</feature>
<keyword evidence="2" id="KW-0560">Oxidoreductase</keyword>
<proteinExistence type="predicted"/>
<comment type="caution">
    <text evidence="5">The sequence shown here is derived from an EMBL/GenBank/DDBJ whole genome shotgun (WGS) entry which is preliminary data.</text>
</comment>
<sequence>MSGAADSGAWTRVTDASAWTATGNGGAELITRRLGAAQIAALAEAVQATEALPPEEVTRAHFSAPELTQLMQAVQHDIVHGRGATLLSGISLQQFTEAEFTRIYVGLGQHLGTPAIQSPRGDKIGYVQHEPNPDNRGYLMDTELGPHTDFHEILSLATIQTAVSGGISGMTSSAAVFNAVLDERPDLLAVLTEGYYFPDGSDAEGGSGTTDYKVPIFSIVDRHVSLYNYVLFVFAAAQSRGEEVPPKLVEALRFLKQVCARPEFTISFEMQPGEMVFWHNFKVLHSRTGFQNSATQKRRLLRLWLNAHEHRPMAKGYLELARLMDHHHVRGKSLASYSTELLRDTYAALAG</sequence>